<dbReference type="Pfam" id="PF01497">
    <property type="entry name" value="Peripla_BP_2"/>
    <property type="match status" value="1"/>
</dbReference>
<feature type="domain" description="Fe/B12 periplasmic-binding" evidence="1">
    <location>
        <begin position="9"/>
        <end position="296"/>
    </location>
</feature>
<reference evidence="2 3" key="1">
    <citation type="submission" date="2019-11" db="EMBL/GenBank/DDBJ databases">
        <title>Identification of a novel strain.</title>
        <authorList>
            <person name="Xu Q."/>
            <person name="Wang G."/>
        </authorList>
    </citation>
    <scope>NUCLEOTIDE SEQUENCE [LARGE SCALE GENOMIC DNA]</scope>
    <source>
        <strain evidence="3">xq</strain>
    </source>
</reference>
<dbReference type="PANTHER" id="PTHR42860">
    <property type="entry name" value="VITAMIN B12-BINDING PROTEIN"/>
    <property type="match status" value="1"/>
</dbReference>
<dbReference type="PROSITE" id="PS50983">
    <property type="entry name" value="FE_B12_PBP"/>
    <property type="match status" value="1"/>
</dbReference>
<gene>
    <name evidence="2" type="ORF">GIW81_12945</name>
</gene>
<dbReference type="PANTHER" id="PTHR42860:SF1">
    <property type="entry name" value="VITAMIN B12-BINDING PROTEIN"/>
    <property type="match status" value="1"/>
</dbReference>
<dbReference type="SUPFAM" id="SSF53807">
    <property type="entry name" value="Helical backbone' metal receptor"/>
    <property type="match status" value="1"/>
</dbReference>
<evidence type="ECO:0000313" key="2">
    <source>
        <dbReference type="EMBL" id="MTD95240.1"/>
    </source>
</evidence>
<protein>
    <submittedName>
        <fullName evidence="2">ABC transporter substrate-binding protein</fullName>
    </submittedName>
</protein>
<name>A0A6I3KMW2_9HYPH</name>
<dbReference type="RefSeq" id="WP_154739803.1">
    <property type="nucleotide sequence ID" value="NZ_WMBQ01000002.1"/>
</dbReference>
<proteinExistence type="predicted"/>
<dbReference type="EMBL" id="WMBQ01000002">
    <property type="protein sequence ID" value="MTD95240.1"/>
    <property type="molecule type" value="Genomic_DNA"/>
</dbReference>
<sequence length="322" mass="34991">MGKDQKHPRVVSLIASSTEILHALGAGDLQVARSHECDWPPSVKSLPAITRPKFDVHGSSGEIDKRVRSLVEKGLSVYEVDADALEALKPDVILTQDQCQVCAVSLADVERAVCQTVHGDPHIVSLHPHSLTDIYADIGKVADAIGRPAAGAKLIASMQDRLAAIRDKVAALPKKRLVFIEWVDPPMSGGHWMPELIDIAGGVSPFGVTGESSPWITWKEVAAADPDVVVVSPCGYDIETTEREVRPLARYAIWQQLRAVRNHQVFLADGNAYFNRPGPRLVESAEILAEIMHPEACDFGMRGQGYVDYKMIPAGIITKTAS</sequence>
<dbReference type="Proteomes" id="UP000440694">
    <property type="component" value="Unassembled WGS sequence"/>
</dbReference>
<organism evidence="2 3">
    <name type="scientific">Hyphomicrobium album</name>
    <dbReference type="NCBI Taxonomy" id="2665159"/>
    <lineage>
        <taxon>Bacteria</taxon>
        <taxon>Pseudomonadati</taxon>
        <taxon>Pseudomonadota</taxon>
        <taxon>Alphaproteobacteria</taxon>
        <taxon>Hyphomicrobiales</taxon>
        <taxon>Hyphomicrobiaceae</taxon>
        <taxon>Hyphomicrobium</taxon>
    </lineage>
</organism>
<evidence type="ECO:0000259" key="1">
    <source>
        <dbReference type="PROSITE" id="PS50983"/>
    </source>
</evidence>
<accession>A0A6I3KMW2</accession>
<keyword evidence="3" id="KW-1185">Reference proteome</keyword>
<comment type="caution">
    <text evidence="2">The sequence shown here is derived from an EMBL/GenBank/DDBJ whole genome shotgun (WGS) entry which is preliminary data.</text>
</comment>
<dbReference type="Gene3D" id="3.40.50.1980">
    <property type="entry name" value="Nitrogenase molybdenum iron protein domain"/>
    <property type="match status" value="2"/>
</dbReference>
<dbReference type="CDD" id="cd01144">
    <property type="entry name" value="BtuF"/>
    <property type="match status" value="1"/>
</dbReference>
<dbReference type="AlphaFoldDB" id="A0A6I3KMW2"/>
<evidence type="ECO:0000313" key="3">
    <source>
        <dbReference type="Proteomes" id="UP000440694"/>
    </source>
</evidence>
<dbReference type="InterPro" id="IPR051030">
    <property type="entry name" value="Vitamin_B12-ABC_binding"/>
</dbReference>
<dbReference type="InterPro" id="IPR002491">
    <property type="entry name" value="ABC_transptr_periplasmic_BD"/>
</dbReference>